<dbReference type="RefSeq" id="WP_103554328.1">
    <property type="nucleotide sequence ID" value="NZ_JBHJSK010000031.1"/>
</dbReference>
<dbReference type="OrthoDB" id="4324620at2"/>
<dbReference type="InterPro" id="IPR007278">
    <property type="entry name" value="DUF397"/>
</dbReference>
<feature type="domain" description="DUF397" evidence="1">
    <location>
        <begin position="5"/>
        <end position="58"/>
    </location>
</feature>
<evidence type="ECO:0000313" key="3">
    <source>
        <dbReference type="Proteomes" id="UP000236178"/>
    </source>
</evidence>
<comment type="caution">
    <text evidence="2">The sequence shown here is derived from an EMBL/GenBank/DDBJ whole genome shotgun (WGS) entry which is preliminary data.</text>
</comment>
<name>A0A2I0SCS6_9ACTN</name>
<evidence type="ECO:0000313" key="2">
    <source>
        <dbReference type="EMBL" id="PKT67726.1"/>
    </source>
</evidence>
<reference evidence="2 3" key="1">
    <citation type="submission" date="2017-12" db="EMBL/GenBank/DDBJ databases">
        <title>Streptomyces populusis sp. nov., a novel endophytic actinobacterium isolated from stems of Populus adenopoda Maxim.</title>
        <authorList>
            <person name="Wang Z."/>
        </authorList>
    </citation>
    <scope>NUCLEOTIDE SEQUENCE [LARGE SCALE GENOMIC DNA]</scope>
    <source>
        <strain evidence="2 3">A249</strain>
    </source>
</reference>
<proteinExistence type="predicted"/>
<dbReference type="EMBL" id="PJOS01000151">
    <property type="protein sequence ID" value="PKT67726.1"/>
    <property type="molecule type" value="Genomic_DNA"/>
</dbReference>
<protein>
    <submittedName>
        <fullName evidence="2">DUF397 domain-containing protein</fullName>
    </submittedName>
</protein>
<evidence type="ECO:0000259" key="1">
    <source>
        <dbReference type="Pfam" id="PF04149"/>
    </source>
</evidence>
<keyword evidence="3" id="KW-1185">Reference proteome</keyword>
<dbReference type="Pfam" id="PF04149">
    <property type="entry name" value="DUF397"/>
    <property type="match status" value="1"/>
</dbReference>
<dbReference type="Proteomes" id="UP000236178">
    <property type="component" value="Unassembled WGS sequence"/>
</dbReference>
<organism evidence="2 3">
    <name type="scientific">Streptomyces populi</name>
    <dbReference type="NCBI Taxonomy" id="2058924"/>
    <lineage>
        <taxon>Bacteria</taxon>
        <taxon>Bacillati</taxon>
        <taxon>Actinomycetota</taxon>
        <taxon>Actinomycetes</taxon>
        <taxon>Kitasatosporales</taxon>
        <taxon>Streptomycetaceae</taxon>
        <taxon>Streptomyces</taxon>
    </lineage>
</organism>
<sequence length="64" mass="6592">MPTPAWQKSSYCGEGEACVHVAGEPASGAIRLTETGDPGGAVLSASPTAFRSLLHALKEDHDRG</sequence>
<accession>A0A2I0SCS6</accession>
<gene>
    <name evidence="2" type="ORF">CW362_38965</name>
</gene>
<dbReference type="AlphaFoldDB" id="A0A2I0SCS6"/>